<dbReference type="AlphaFoldDB" id="A0A5B7I1Q5"/>
<gene>
    <name evidence="1" type="ORF">E2C01_070236</name>
</gene>
<proteinExistence type="predicted"/>
<evidence type="ECO:0000313" key="1">
    <source>
        <dbReference type="EMBL" id="MPC75839.1"/>
    </source>
</evidence>
<name>A0A5B7I1Q5_PORTR</name>
<reference evidence="1 2" key="1">
    <citation type="submission" date="2019-05" db="EMBL/GenBank/DDBJ databases">
        <title>Another draft genome of Portunus trituberculatus and its Hox gene families provides insights of decapod evolution.</title>
        <authorList>
            <person name="Jeong J.-H."/>
            <person name="Song I."/>
            <person name="Kim S."/>
            <person name="Choi T."/>
            <person name="Kim D."/>
            <person name="Ryu S."/>
            <person name="Kim W."/>
        </authorList>
    </citation>
    <scope>NUCLEOTIDE SEQUENCE [LARGE SCALE GENOMIC DNA]</scope>
    <source>
        <tissue evidence="1">Muscle</tissue>
    </source>
</reference>
<organism evidence="1 2">
    <name type="scientific">Portunus trituberculatus</name>
    <name type="common">Swimming crab</name>
    <name type="synonym">Neptunus trituberculatus</name>
    <dbReference type="NCBI Taxonomy" id="210409"/>
    <lineage>
        <taxon>Eukaryota</taxon>
        <taxon>Metazoa</taxon>
        <taxon>Ecdysozoa</taxon>
        <taxon>Arthropoda</taxon>
        <taxon>Crustacea</taxon>
        <taxon>Multicrustacea</taxon>
        <taxon>Malacostraca</taxon>
        <taxon>Eumalacostraca</taxon>
        <taxon>Eucarida</taxon>
        <taxon>Decapoda</taxon>
        <taxon>Pleocyemata</taxon>
        <taxon>Brachyura</taxon>
        <taxon>Eubrachyura</taxon>
        <taxon>Portunoidea</taxon>
        <taxon>Portunidae</taxon>
        <taxon>Portuninae</taxon>
        <taxon>Portunus</taxon>
    </lineage>
</organism>
<dbReference type="Proteomes" id="UP000324222">
    <property type="component" value="Unassembled WGS sequence"/>
</dbReference>
<dbReference type="EMBL" id="VSRR010041985">
    <property type="protein sequence ID" value="MPC75839.1"/>
    <property type="molecule type" value="Genomic_DNA"/>
</dbReference>
<sequence>MNTKLRKTQPGSKETDDLSQYFTRRHNPFSRSLFLFSSHQQTRRAPQHASLLTLAAGYSHADLHTVQQGRGAFTTSPPILGNTFPTSVFYT</sequence>
<keyword evidence="2" id="KW-1185">Reference proteome</keyword>
<evidence type="ECO:0000313" key="2">
    <source>
        <dbReference type="Proteomes" id="UP000324222"/>
    </source>
</evidence>
<protein>
    <submittedName>
        <fullName evidence="1">Uncharacterized protein</fullName>
    </submittedName>
</protein>
<accession>A0A5B7I1Q5</accession>
<comment type="caution">
    <text evidence="1">The sequence shown here is derived from an EMBL/GenBank/DDBJ whole genome shotgun (WGS) entry which is preliminary data.</text>
</comment>